<dbReference type="Gene3D" id="1.20.1290.10">
    <property type="entry name" value="AhpD-like"/>
    <property type="match status" value="1"/>
</dbReference>
<dbReference type="EMBL" id="JACASI010000001">
    <property type="protein sequence ID" value="MCQ3827819.1"/>
    <property type="molecule type" value="Genomic_DNA"/>
</dbReference>
<evidence type="ECO:0000259" key="1">
    <source>
        <dbReference type="Pfam" id="PF02627"/>
    </source>
</evidence>
<protein>
    <submittedName>
        <fullName evidence="2">Carboxymuconolactone decarboxylase family protein</fullName>
    </submittedName>
</protein>
<keyword evidence="3" id="KW-1185">Reference proteome</keyword>
<name>A0ABT1NYP2_9GAMM</name>
<feature type="domain" description="Carboxymuconolactone decarboxylase-like" evidence="1">
    <location>
        <begin position="48"/>
        <end position="126"/>
    </location>
</feature>
<comment type="caution">
    <text evidence="2">The sequence shown here is derived from an EMBL/GenBank/DDBJ whole genome shotgun (WGS) entry which is preliminary data.</text>
</comment>
<dbReference type="SUPFAM" id="SSF69118">
    <property type="entry name" value="AhpD-like"/>
    <property type="match status" value="1"/>
</dbReference>
<dbReference type="InterPro" id="IPR029032">
    <property type="entry name" value="AhpD-like"/>
</dbReference>
<proteinExistence type="predicted"/>
<evidence type="ECO:0000313" key="3">
    <source>
        <dbReference type="Proteomes" id="UP001205566"/>
    </source>
</evidence>
<reference evidence="2" key="1">
    <citation type="thesis" date="2020" institute="Technische Universitat Dresden" country="Dresden, Germany">
        <title>The Agarolytic System of Microbulbifer elongatus PORT2, Isolated from Batu Karas, Pangandaran West Java Indonesia.</title>
        <authorList>
            <person name="Anggraeni S.R."/>
        </authorList>
    </citation>
    <scope>NUCLEOTIDE SEQUENCE</scope>
    <source>
        <strain evidence="2">PORT2</strain>
    </source>
</reference>
<dbReference type="PANTHER" id="PTHR35446:SF2">
    <property type="entry name" value="CARBOXYMUCONOLACTONE DECARBOXYLASE-LIKE DOMAIN-CONTAINING PROTEIN"/>
    <property type="match status" value="1"/>
</dbReference>
<gene>
    <name evidence="2" type="ORF">HXX02_00010</name>
</gene>
<organism evidence="2 3">
    <name type="scientific">Microbulbifer elongatus</name>
    <dbReference type="NCBI Taxonomy" id="86173"/>
    <lineage>
        <taxon>Bacteria</taxon>
        <taxon>Pseudomonadati</taxon>
        <taxon>Pseudomonadota</taxon>
        <taxon>Gammaproteobacteria</taxon>
        <taxon>Cellvibrionales</taxon>
        <taxon>Microbulbiferaceae</taxon>
        <taxon>Microbulbifer</taxon>
    </lineage>
</organism>
<dbReference type="Pfam" id="PF02627">
    <property type="entry name" value="CMD"/>
    <property type="match status" value="1"/>
</dbReference>
<dbReference type="Proteomes" id="UP001205566">
    <property type="component" value="Unassembled WGS sequence"/>
</dbReference>
<dbReference type="InterPro" id="IPR003779">
    <property type="entry name" value="CMD-like"/>
</dbReference>
<dbReference type="RefSeq" id="WP_231756891.1">
    <property type="nucleotide sequence ID" value="NZ_CP088953.1"/>
</dbReference>
<dbReference type="PANTHER" id="PTHR35446">
    <property type="entry name" value="SI:CH211-175M2.5"/>
    <property type="match status" value="1"/>
</dbReference>
<accession>A0ABT1NYP2</accession>
<sequence length="178" mass="19278">MSNMPLVNSTTGIPNETQVTAVLDDVRTQLGSVPNLFRAYANNPTILAQLWERYQHVMLTGHLSPKLKEGIALMIASDEHSDYGISQHSALLQKLGVAPDEVLRIRTDPDHAHYDQKEHALLEVARHGNNSPHDHGDRVLEAAREAGASDAEILEALAVGGLAAELSHAAAFLDISPD</sequence>
<evidence type="ECO:0000313" key="2">
    <source>
        <dbReference type="EMBL" id="MCQ3827819.1"/>
    </source>
</evidence>